<protein>
    <submittedName>
        <fullName evidence="3">Glycosyltransferase family 4 protein</fullName>
    </submittedName>
</protein>
<proteinExistence type="predicted"/>
<dbReference type="InterPro" id="IPR028098">
    <property type="entry name" value="Glyco_trans_4-like_N"/>
</dbReference>
<reference evidence="3 4" key="1">
    <citation type="submission" date="2020-03" db="EMBL/GenBank/DDBJ databases">
        <title>Soil Listeria distribution.</title>
        <authorList>
            <person name="Liao J."/>
            <person name="Wiedmann M."/>
        </authorList>
    </citation>
    <scope>NUCLEOTIDE SEQUENCE [LARGE SCALE GENOMIC DNA]</scope>
    <source>
        <strain evidence="3 4">FSL L7-1645</strain>
    </source>
</reference>
<keyword evidence="3" id="KW-0808">Transferase</keyword>
<dbReference type="AlphaFoldDB" id="A0A841YBK8"/>
<dbReference type="Pfam" id="PF00534">
    <property type="entry name" value="Glycos_transf_1"/>
    <property type="match status" value="1"/>
</dbReference>
<dbReference type="GO" id="GO:0016758">
    <property type="term" value="F:hexosyltransferase activity"/>
    <property type="evidence" value="ECO:0007669"/>
    <property type="project" value="TreeGrafter"/>
</dbReference>
<comment type="caution">
    <text evidence="3">The sequence shown here is derived from an EMBL/GenBank/DDBJ whole genome shotgun (WGS) entry which is preliminary data.</text>
</comment>
<evidence type="ECO:0000259" key="1">
    <source>
        <dbReference type="Pfam" id="PF00534"/>
    </source>
</evidence>
<dbReference type="SUPFAM" id="SSF53756">
    <property type="entry name" value="UDP-Glycosyltransferase/glycogen phosphorylase"/>
    <property type="match status" value="1"/>
</dbReference>
<evidence type="ECO:0000259" key="2">
    <source>
        <dbReference type="Pfam" id="PF13579"/>
    </source>
</evidence>
<dbReference type="EMBL" id="JAARPY010000002">
    <property type="protein sequence ID" value="MBC1397636.1"/>
    <property type="molecule type" value="Genomic_DNA"/>
</dbReference>
<dbReference type="Pfam" id="PF13579">
    <property type="entry name" value="Glyco_trans_4_4"/>
    <property type="match status" value="1"/>
</dbReference>
<dbReference type="InterPro" id="IPR001296">
    <property type="entry name" value="Glyco_trans_1"/>
</dbReference>
<gene>
    <name evidence="3" type="ORF">HB844_02010</name>
</gene>
<dbReference type="PANTHER" id="PTHR45947">
    <property type="entry name" value="SULFOQUINOVOSYL TRANSFERASE SQD2"/>
    <property type="match status" value="1"/>
</dbReference>
<evidence type="ECO:0000313" key="3">
    <source>
        <dbReference type="EMBL" id="MBC1397636.1"/>
    </source>
</evidence>
<dbReference type="Proteomes" id="UP000571128">
    <property type="component" value="Unassembled WGS sequence"/>
</dbReference>
<dbReference type="Gene3D" id="3.40.50.2000">
    <property type="entry name" value="Glycogen Phosphorylase B"/>
    <property type="match status" value="2"/>
</dbReference>
<dbReference type="InterPro" id="IPR050194">
    <property type="entry name" value="Glycosyltransferase_grp1"/>
</dbReference>
<dbReference type="CDD" id="cd03794">
    <property type="entry name" value="GT4_WbuB-like"/>
    <property type="match status" value="1"/>
</dbReference>
<sequence>MKILYLHQYFATRESATGTRSYEFAKALKKQGHEVEILTGSSQLESFTKEQTTVFGKYEIDGLVVNVIKNKYKNSFGKWQRIWTFLTFLIIACFFQMKKREFDVIYATSTPLTIGIPAMFLSWKGKVPFVFEVRDLWPEAPYQLGFIKSPFIYKSLCILETQIYKKAKHVVALSPGMKEGIMSKKIPERKITVIPNSADLELFKTQSTGKYRNLFNLGDKFVLAHIGSMGVINGLDYLIEAARKLKDCDEKEVVILIVGEGAKKVELKSLVNRYELDNVYIMDSLPKHEIPTLMADVDATIMSVKHHPVLEMASPNKFFDSLAAGKPVLVNCEGWMKELVEKHEIGMFVRVDHPYDVVMAIHQLKANRKVLEYGKNARQLAEKSFSRHDLSLKLEKILEDVRKVVL</sequence>
<dbReference type="RefSeq" id="WP_007545533.1">
    <property type="nucleotide sequence ID" value="NZ_JAARPY010000002.1"/>
</dbReference>
<evidence type="ECO:0000313" key="4">
    <source>
        <dbReference type="Proteomes" id="UP000571128"/>
    </source>
</evidence>
<organism evidence="3 4">
    <name type="scientific">Listeria fleischmannii</name>
    <dbReference type="NCBI Taxonomy" id="1069827"/>
    <lineage>
        <taxon>Bacteria</taxon>
        <taxon>Bacillati</taxon>
        <taxon>Bacillota</taxon>
        <taxon>Bacilli</taxon>
        <taxon>Bacillales</taxon>
        <taxon>Listeriaceae</taxon>
        <taxon>Listeria</taxon>
    </lineage>
</organism>
<name>A0A841YBK8_9LIST</name>
<dbReference type="PANTHER" id="PTHR45947:SF3">
    <property type="entry name" value="SULFOQUINOVOSYL TRANSFERASE SQD2"/>
    <property type="match status" value="1"/>
</dbReference>
<feature type="domain" description="Glycosyltransferase subfamily 4-like N-terminal" evidence="2">
    <location>
        <begin position="18"/>
        <end position="196"/>
    </location>
</feature>
<accession>A0A841YBK8</accession>
<feature type="domain" description="Glycosyl transferase family 1" evidence="1">
    <location>
        <begin position="218"/>
        <end position="378"/>
    </location>
</feature>